<dbReference type="InterPro" id="IPR021858">
    <property type="entry name" value="Fun_TF"/>
</dbReference>
<keyword evidence="2" id="KW-0539">Nucleus</keyword>
<dbReference type="PROSITE" id="PS50048">
    <property type="entry name" value="ZN2_CY6_FUNGAL_2"/>
    <property type="match status" value="1"/>
</dbReference>
<evidence type="ECO:0000256" key="1">
    <source>
        <dbReference type="ARBA" id="ARBA00004123"/>
    </source>
</evidence>
<organism evidence="5 6">
    <name type="scientific">Thanatephorus cucumeris (strain AG1-IB / isolate 7/3/14)</name>
    <name type="common">Lettuce bottom rot fungus</name>
    <name type="synonym">Rhizoctonia solani</name>
    <dbReference type="NCBI Taxonomy" id="1108050"/>
    <lineage>
        <taxon>Eukaryota</taxon>
        <taxon>Fungi</taxon>
        <taxon>Dikarya</taxon>
        <taxon>Basidiomycota</taxon>
        <taxon>Agaricomycotina</taxon>
        <taxon>Agaricomycetes</taxon>
        <taxon>Cantharellales</taxon>
        <taxon>Ceratobasidiaceae</taxon>
        <taxon>Rhizoctonia</taxon>
        <taxon>Rhizoctonia solani AG-1</taxon>
    </lineage>
</organism>
<dbReference type="GO" id="GO:0000981">
    <property type="term" value="F:DNA-binding transcription factor activity, RNA polymerase II-specific"/>
    <property type="evidence" value="ECO:0007669"/>
    <property type="project" value="InterPro"/>
</dbReference>
<accession>A0A0B7FD39</accession>
<feature type="compositionally biased region" description="Low complexity" evidence="3">
    <location>
        <begin position="73"/>
        <end position="86"/>
    </location>
</feature>
<sequence>MQLHKSTYGPRGLSCLTCRGRRKKCDRTRPACERCIKGGFKCLGYDGDTPEAPLTESQTVTTKPTGPLDTIHSSPSPRRTPSSVRSGKNQSANVPSGRVIGSDASVETACDISAQDAHTRVGLLDDSKNSILSAGVLDLIVKSWSKSQGLPNTGQELEAFDEMWPQEHSQTLVRARTFDPGISLALPAAVQLRIFPSMKVNAQMREDYLGFLLSGYEIHRLRKFFRPPPIPQSRGLTHRMKRSNTILGFTYLGARVFEVLTNKPKEVASDCCKKWIANFDQRVMGRPPSDLSTRESEDRLAGLLELAYLTFLVVDIVAGYTLLKRALPLFLQLVSNDPQLCTEGRGQLMISLPQVLSTPRYEFRRFVFYDLMCALVLGVRPLVEYDPGEPPVVSYPPLPMELFHGIPVEWILIIGHVHARASDWCNLEVQTLSWRPRISDIWSEESAETVFRMAIQESWKHTTLIYIYMGMCGVNSCDRRVQASVRQIVRLIEVVHDSSMDIHLSIPSLIAGIAAQYETQRTLIYQKLLSFRNTHIWIFRGADFIPVLRHLWHGVGADGGAVTWDDYVNSRCAFLPLL</sequence>
<dbReference type="PROSITE" id="PS00463">
    <property type="entry name" value="ZN2_CY6_FUNGAL_1"/>
    <property type="match status" value="1"/>
</dbReference>
<dbReference type="CDD" id="cd00067">
    <property type="entry name" value="GAL4"/>
    <property type="match status" value="1"/>
</dbReference>
<dbReference type="Pfam" id="PF00172">
    <property type="entry name" value="Zn_clus"/>
    <property type="match status" value="1"/>
</dbReference>
<feature type="region of interest" description="Disordered" evidence="3">
    <location>
        <begin position="51"/>
        <end position="99"/>
    </location>
</feature>
<comment type="subcellular location">
    <subcellularLocation>
        <location evidence="1">Nucleus</location>
    </subcellularLocation>
</comment>
<dbReference type="STRING" id="1108050.A0A0B7FD39"/>
<proteinExistence type="predicted"/>
<dbReference type="GO" id="GO:0005634">
    <property type="term" value="C:nucleus"/>
    <property type="evidence" value="ECO:0007669"/>
    <property type="project" value="UniProtKB-SubCell"/>
</dbReference>
<gene>
    <name evidence="5" type="ORF">RSOLAG1IB_06772</name>
</gene>
<dbReference type="InterPro" id="IPR001138">
    <property type="entry name" value="Zn2Cys6_DnaBD"/>
</dbReference>
<evidence type="ECO:0000256" key="3">
    <source>
        <dbReference type="SAM" id="MobiDB-lite"/>
    </source>
</evidence>
<dbReference type="EMBL" id="LN679114">
    <property type="protein sequence ID" value="CEL54063.1"/>
    <property type="molecule type" value="Genomic_DNA"/>
</dbReference>
<dbReference type="PANTHER" id="PTHR37534">
    <property type="entry name" value="TRANSCRIPTIONAL ACTIVATOR PROTEIN UGA3"/>
    <property type="match status" value="1"/>
</dbReference>
<evidence type="ECO:0000313" key="5">
    <source>
        <dbReference type="EMBL" id="CEL54063.1"/>
    </source>
</evidence>
<evidence type="ECO:0000256" key="2">
    <source>
        <dbReference type="ARBA" id="ARBA00023242"/>
    </source>
</evidence>
<dbReference type="Pfam" id="PF11951">
    <property type="entry name" value="Fungal_trans_2"/>
    <property type="match status" value="1"/>
</dbReference>
<name>A0A0B7FD39_THACB</name>
<dbReference type="AlphaFoldDB" id="A0A0B7FD39"/>
<dbReference type="OrthoDB" id="4491390at2759"/>
<evidence type="ECO:0000259" key="4">
    <source>
        <dbReference type="PROSITE" id="PS50048"/>
    </source>
</evidence>
<dbReference type="SUPFAM" id="SSF57701">
    <property type="entry name" value="Zn2/Cys6 DNA-binding domain"/>
    <property type="match status" value="1"/>
</dbReference>
<feature type="domain" description="Zn(2)-C6 fungal-type" evidence="4">
    <location>
        <begin position="14"/>
        <end position="42"/>
    </location>
</feature>
<dbReference type="GO" id="GO:0008270">
    <property type="term" value="F:zinc ion binding"/>
    <property type="evidence" value="ECO:0007669"/>
    <property type="project" value="InterPro"/>
</dbReference>
<dbReference type="InterPro" id="IPR036864">
    <property type="entry name" value="Zn2-C6_fun-type_DNA-bd_sf"/>
</dbReference>
<dbReference type="Gene3D" id="4.10.240.10">
    <property type="entry name" value="Zn(2)-C6 fungal-type DNA-binding domain"/>
    <property type="match status" value="1"/>
</dbReference>
<protein>
    <recommendedName>
        <fullName evidence="4">Zn(2)-C6 fungal-type domain-containing protein</fullName>
    </recommendedName>
</protein>
<keyword evidence="6" id="KW-1185">Reference proteome</keyword>
<evidence type="ECO:0000313" key="6">
    <source>
        <dbReference type="Proteomes" id="UP000059188"/>
    </source>
</evidence>
<dbReference type="Proteomes" id="UP000059188">
    <property type="component" value="Unassembled WGS sequence"/>
</dbReference>
<reference evidence="5 6" key="1">
    <citation type="submission" date="2014-11" db="EMBL/GenBank/DDBJ databases">
        <authorList>
            <person name="Wibberg Daniel"/>
        </authorList>
    </citation>
    <scope>NUCLEOTIDE SEQUENCE [LARGE SCALE GENOMIC DNA]</scope>
    <source>
        <strain evidence="5">Rhizoctonia solani AG1-IB 7/3/14</strain>
    </source>
</reference>
<feature type="compositionally biased region" description="Polar residues" evidence="3">
    <location>
        <begin position="55"/>
        <end position="64"/>
    </location>
</feature>
<dbReference type="SMART" id="SM00066">
    <property type="entry name" value="GAL4"/>
    <property type="match status" value="1"/>
</dbReference>
<dbReference type="PANTHER" id="PTHR37534:SF46">
    <property type="entry name" value="ZN(II)2CYS6 TRANSCRIPTION FACTOR (EUROFUNG)"/>
    <property type="match status" value="1"/>
</dbReference>